<evidence type="ECO:0000313" key="3">
    <source>
        <dbReference type="Proteomes" id="UP001341840"/>
    </source>
</evidence>
<name>A0ABU6VSM5_9FABA</name>
<evidence type="ECO:0000256" key="1">
    <source>
        <dbReference type="SAM" id="MobiDB-lite"/>
    </source>
</evidence>
<feature type="region of interest" description="Disordered" evidence="1">
    <location>
        <begin position="51"/>
        <end position="110"/>
    </location>
</feature>
<protein>
    <submittedName>
        <fullName evidence="2">Uncharacterized protein</fullName>
    </submittedName>
</protein>
<gene>
    <name evidence="2" type="ORF">PIB30_084121</name>
</gene>
<dbReference type="Proteomes" id="UP001341840">
    <property type="component" value="Unassembled WGS sequence"/>
</dbReference>
<reference evidence="2 3" key="1">
    <citation type="journal article" date="2023" name="Plants (Basel)">
        <title>Bridging the Gap: Combining Genomics and Transcriptomics Approaches to Understand Stylosanthes scabra, an Orphan Legume from the Brazilian Caatinga.</title>
        <authorList>
            <person name="Ferreira-Neto J.R.C."/>
            <person name="da Silva M.D."/>
            <person name="Binneck E."/>
            <person name="de Melo N.F."/>
            <person name="da Silva R.H."/>
            <person name="de Melo A.L.T.M."/>
            <person name="Pandolfi V."/>
            <person name="Bustamante F.O."/>
            <person name="Brasileiro-Vidal A.C."/>
            <person name="Benko-Iseppon A.M."/>
        </authorList>
    </citation>
    <scope>NUCLEOTIDE SEQUENCE [LARGE SCALE GENOMIC DNA]</scope>
    <source>
        <tissue evidence="2">Leaves</tissue>
    </source>
</reference>
<sequence>NQGKYIKNVETQVNQLAKQLATKSPNTFPSDTIVNPKGECKVITLRSVKELEDNFGPKLEQQAEDKTVEDSSVMSSTEESAKVKPTTTPSSSSSSKKEVQIPFPHRLRKE</sequence>
<dbReference type="EMBL" id="JASCZI010152389">
    <property type="protein sequence ID" value="MED6176039.1"/>
    <property type="molecule type" value="Genomic_DNA"/>
</dbReference>
<comment type="caution">
    <text evidence="2">The sequence shown here is derived from an EMBL/GenBank/DDBJ whole genome shotgun (WGS) entry which is preliminary data.</text>
</comment>
<keyword evidence="3" id="KW-1185">Reference proteome</keyword>
<feature type="non-terminal residue" evidence="2">
    <location>
        <position position="110"/>
    </location>
</feature>
<evidence type="ECO:0000313" key="2">
    <source>
        <dbReference type="EMBL" id="MED6176039.1"/>
    </source>
</evidence>
<feature type="non-terminal residue" evidence="2">
    <location>
        <position position="1"/>
    </location>
</feature>
<proteinExistence type="predicted"/>
<feature type="compositionally biased region" description="Low complexity" evidence="1">
    <location>
        <begin position="84"/>
        <end position="94"/>
    </location>
</feature>
<accession>A0ABU6VSM5</accession>
<organism evidence="2 3">
    <name type="scientific">Stylosanthes scabra</name>
    <dbReference type="NCBI Taxonomy" id="79078"/>
    <lineage>
        <taxon>Eukaryota</taxon>
        <taxon>Viridiplantae</taxon>
        <taxon>Streptophyta</taxon>
        <taxon>Embryophyta</taxon>
        <taxon>Tracheophyta</taxon>
        <taxon>Spermatophyta</taxon>
        <taxon>Magnoliopsida</taxon>
        <taxon>eudicotyledons</taxon>
        <taxon>Gunneridae</taxon>
        <taxon>Pentapetalae</taxon>
        <taxon>rosids</taxon>
        <taxon>fabids</taxon>
        <taxon>Fabales</taxon>
        <taxon>Fabaceae</taxon>
        <taxon>Papilionoideae</taxon>
        <taxon>50 kb inversion clade</taxon>
        <taxon>dalbergioids sensu lato</taxon>
        <taxon>Dalbergieae</taxon>
        <taxon>Pterocarpus clade</taxon>
        <taxon>Stylosanthes</taxon>
    </lineage>
</organism>